<evidence type="ECO:0000313" key="3">
    <source>
        <dbReference type="Proteomes" id="UP001305702"/>
    </source>
</evidence>
<dbReference type="InterPro" id="IPR036237">
    <property type="entry name" value="Xyl_isomerase-like_sf"/>
</dbReference>
<dbReference type="SUPFAM" id="SSF51658">
    <property type="entry name" value="Xylose isomerase-like"/>
    <property type="match status" value="1"/>
</dbReference>
<dbReference type="Proteomes" id="UP001305702">
    <property type="component" value="Chromosome"/>
</dbReference>
<dbReference type="EMBL" id="CP130318">
    <property type="protein sequence ID" value="WNQ13967.1"/>
    <property type="molecule type" value="Genomic_DNA"/>
</dbReference>
<proteinExistence type="predicted"/>
<keyword evidence="2" id="KW-0413">Isomerase</keyword>
<dbReference type="Gene3D" id="3.20.20.150">
    <property type="entry name" value="Divalent-metal-dependent TIM barrel enzymes"/>
    <property type="match status" value="1"/>
</dbReference>
<accession>A0AA96LML6</accession>
<dbReference type="PANTHER" id="PTHR12110">
    <property type="entry name" value="HYDROXYPYRUVATE ISOMERASE"/>
    <property type="match status" value="1"/>
</dbReference>
<dbReference type="InterPro" id="IPR013022">
    <property type="entry name" value="Xyl_isomerase-like_TIM-brl"/>
</dbReference>
<dbReference type="InterPro" id="IPR050312">
    <property type="entry name" value="IolE/XylAMocC-like"/>
</dbReference>
<protein>
    <submittedName>
        <fullName evidence="2">Sugar phosphate isomerase/epimerase family protein</fullName>
    </submittedName>
</protein>
<evidence type="ECO:0000259" key="1">
    <source>
        <dbReference type="Pfam" id="PF01261"/>
    </source>
</evidence>
<dbReference type="AlphaFoldDB" id="A0AA96LML6"/>
<dbReference type="RefSeq" id="WP_315607748.1">
    <property type="nucleotide sequence ID" value="NZ_CP130318.1"/>
</dbReference>
<dbReference type="PANTHER" id="PTHR12110:SF53">
    <property type="entry name" value="BLR5974 PROTEIN"/>
    <property type="match status" value="1"/>
</dbReference>
<name>A0AA96LML6_9BACL</name>
<dbReference type="KEGG" id="paun:MJA45_13400"/>
<reference evidence="2 3" key="1">
    <citation type="submission" date="2022-02" db="EMBL/GenBank/DDBJ databases">
        <title>Paenibacillus sp. MBLB1776 Whole Genome Shotgun Sequencing.</title>
        <authorList>
            <person name="Hwang C.Y."/>
            <person name="Cho E.-S."/>
            <person name="Seo M.-J."/>
        </authorList>
    </citation>
    <scope>NUCLEOTIDE SEQUENCE [LARGE SCALE GENOMIC DNA]</scope>
    <source>
        <strain evidence="2 3">MBLB1776</strain>
    </source>
</reference>
<organism evidence="2 3">
    <name type="scientific">Paenibacillus aurantius</name>
    <dbReference type="NCBI Taxonomy" id="2918900"/>
    <lineage>
        <taxon>Bacteria</taxon>
        <taxon>Bacillati</taxon>
        <taxon>Bacillota</taxon>
        <taxon>Bacilli</taxon>
        <taxon>Bacillales</taxon>
        <taxon>Paenibacillaceae</taxon>
        <taxon>Paenibacillus</taxon>
    </lineage>
</organism>
<sequence length="275" mass="31226">MAGGSKLALTFDNNSLDGWQLGMSYNAAKPLDLSSLADNGIRCMELNWRELDIFTPENRRTCTRIVNEARNAGISVWSLHIPFGVEWDLSSLDAQVREAAHGKIAWVIELASEWGIPNAVLHPSYEPIRPEERQSRLEVCRQSLNRLTEQVERLHLTLAIECLPRTCLGHSSTEIRYLLEGNPALNVCCDVNHLFKESPESFIRELGSRIVTTHISDNDGVDEKHWLPGSGVIQWPNVFRSFQETRYRGPMIFEVRNQTAEQVSACWKGLEAIDW</sequence>
<dbReference type="Pfam" id="PF01261">
    <property type="entry name" value="AP_endonuc_2"/>
    <property type="match status" value="1"/>
</dbReference>
<evidence type="ECO:0000313" key="2">
    <source>
        <dbReference type="EMBL" id="WNQ13967.1"/>
    </source>
</evidence>
<dbReference type="GO" id="GO:0016853">
    <property type="term" value="F:isomerase activity"/>
    <property type="evidence" value="ECO:0007669"/>
    <property type="project" value="UniProtKB-KW"/>
</dbReference>
<keyword evidence="3" id="KW-1185">Reference proteome</keyword>
<feature type="domain" description="Xylose isomerase-like TIM barrel" evidence="1">
    <location>
        <begin position="36"/>
        <end position="259"/>
    </location>
</feature>
<gene>
    <name evidence="2" type="ORF">MJA45_13400</name>
</gene>